<dbReference type="RefSeq" id="WP_160291560.1">
    <property type="nucleotide sequence ID" value="NZ_CP018470.1"/>
</dbReference>
<dbReference type="Proteomes" id="UP001430544">
    <property type="component" value="Unassembled WGS sequence"/>
</dbReference>
<gene>
    <name evidence="1" type="ORF">LN473_13415</name>
</gene>
<accession>A0ABS8LB44</accession>
<keyword evidence="2" id="KW-1185">Reference proteome</keyword>
<dbReference type="InterPro" id="IPR028961">
    <property type="entry name" value="Imm21"/>
</dbReference>
<evidence type="ECO:0000313" key="2">
    <source>
        <dbReference type="Proteomes" id="UP001430544"/>
    </source>
</evidence>
<protein>
    <submittedName>
        <fullName evidence="1">Immunity 21 family protein</fullName>
    </submittedName>
</protein>
<organism evidence="1 2">
    <name type="scientific">Xanthomonas vesicatoria</name>
    <dbReference type="NCBI Taxonomy" id="56460"/>
    <lineage>
        <taxon>Bacteria</taxon>
        <taxon>Pseudomonadati</taxon>
        <taxon>Pseudomonadota</taxon>
        <taxon>Gammaproteobacteria</taxon>
        <taxon>Lysobacterales</taxon>
        <taxon>Lysobacteraceae</taxon>
        <taxon>Xanthomonas</taxon>
    </lineage>
</organism>
<comment type="caution">
    <text evidence="1">The sequence shown here is derived from an EMBL/GenBank/DDBJ whole genome shotgun (WGS) entry which is preliminary data.</text>
</comment>
<name>A0ABS8LB44_9XANT</name>
<sequence>MRQLQWIESAGGPLVLMHAACLPGWSGTAPALSNSGTTDYARACWIDDDMGLVATASGCALVLGDEPDRTALIERDEAVFIVRWRWAPSEDALLSALHSALPTLEFVTSGVFSTRAGVHLLFDSAVPGAHVDANRSESLVVTLAMPRLSLASVVFKPSSKICALIHRLAPDGADASG</sequence>
<reference evidence="1" key="1">
    <citation type="submission" date="2021-11" db="EMBL/GenBank/DDBJ databases">
        <title>Genome resources and taxonomic validation of 89 Xanthomonas strains.</title>
        <authorList>
            <person name="Tambong J.T."/>
        </authorList>
    </citation>
    <scope>NUCLEOTIDE SEQUENCE</scope>
    <source>
        <strain evidence="1">Bv 5-4A</strain>
    </source>
</reference>
<dbReference type="EMBL" id="JAJIUN010000058">
    <property type="protein sequence ID" value="MCC8622967.1"/>
    <property type="molecule type" value="Genomic_DNA"/>
</dbReference>
<dbReference type="Pfam" id="PF15589">
    <property type="entry name" value="Imm21"/>
    <property type="match status" value="1"/>
</dbReference>
<evidence type="ECO:0000313" key="1">
    <source>
        <dbReference type="EMBL" id="MCC8622967.1"/>
    </source>
</evidence>
<proteinExistence type="predicted"/>